<sequence length="84" mass="9386">MGNFLADSGSIAARYPPATVKAKKLLPANLHDYSLKLTVPACVYHWFSQLPLRVSRVVCSHLHSMTSTIHSILCERIHYPLPSQ</sequence>
<dbReference type="Proteomes" id="UP000735302">
    <property type="component" value="Unassembled WGS sequence"/>
</dbReference>
<accession>A0AAV3ZQU3</accession>
<gene>
    <name evidence="1" type="ORF">PoB_002370800</name>
</gene>
<reference evidence="1 2" key="1">
    <citation type="journal article" date="2021" name="Elife">
        <title>Chloroplast acquisition without the gene transfer in kleptoplastic sea slugs, Plakobranchus ocellatus.</title>
        <authorList>
            <person name="Maeda T."/>
            <person name="Takahashi S."/>
            <person name="Yoshida T."/>
            <person name="Shimamura S."/>
            <person name="Takaki Y."/>
            <person name="Nagai Y."/>
            <person name="Toyoda A."/>
            <person name="Suzuki Y."/>
            <person name="Arimoto A."/>
            <person name="Ishii H."/>
            <person name="Satoh N."/>
            <person name="Nishiyama T."/>
            <person name="Hasebe M."/>
            <person name="Maruyama T."/>
            <person name="Minagawa J."/>
            <person name="Obokata J."/>
            <person name="Shigenobu S."/>
        </authorList>
    </citation>
    <scope>NUCLEOTIDE SEQUENCE [LARGE SCALE GENOMIC DNA]</scope>
</reference>
<dbReference type="AlphaFoldDB" id="A0AAV3ZQU3"/>
<keyword evidence="2" id="KW-1185">Reference proteome</keyword>
<proteinExistence type="predicted"/>
<protein>
    <submittedName>
        <fullName evidence="1">Uncharacterized protein</fullName>
    </submittedName>
</protein>
<comment type="caution">
    <text evidence="1">The sequence shown here is derived from an EMBL/GenBank/DDBJ whole genome shotgun (WGS) entry which is preliminary data.</text>
</comment>
<name>A0AAV3ZQU3_9GAST</name>
<evidence type="ECO:0000313" key="1">
    <source>
        <dbReference type="EMBL" id="GFN97202.1"/>
    </source>
</evidence>
<dbReference type="EMBL" id="BLXT01002742">
    <property type="protein sequence ID" value="GFN97202.1"/>
    <property type="molecule type" value="Genomic_DNA"/>
</dbReference>
<organism evidence="1 2">
    <name type="scientific">Plakobranchus ocellatus</name>
    <dbReference type="NCBI Taxonomy" id="259542"/>
    <lineage>
        <taxon>Eukaryota</taxon>
        <taxon>Metazoa</taxon>
        <taxon>Spiralia</taxon>
        <taxon>Lophotrochozoa</taxon>
        <taxon>Mollusca</taxon>
        <taxon>Gastropoda</taxon>
        <taxon>Heterobranchia</taxon>
        <taxon>Euthyneura</taxon>
        <taxon>Panpulmonata</taxon>
        <taxon>Sacoglossa</taxon>
        <taxon>Placobranchoidea</taxon>
        <taxon>Plakobranchidae</taxon>
        <taxon>Plakobranchus</taxon>
    </lineage>
</organism>
<evidence type="ECO:0000313" key="2">
    <source>
        <dbReference type="Proteomes" id="UP000735302"/>
    </source>
</evidence>